<keyword evidence="1" id="KW-0812">Transmembrane</keyword>
<keyword evidence="3" id="KW-1185">Reference proteome</keyword>
<reference evidence="2 3" key="1">
    <citation type="journal article" date="2017" name="Biotechnol. Biofuels">
        <title>Differential beta-glucosidase expression as a function of carbon source availability in Talaromyces amestolkiae: a genomic and proteomic approach.</title>
        <authorList>
            <person name="de Eugenio L.I."/>
            <person name="Mendez-Liter J.A."/>
            <person name="Nieto-Dominguez M."/>
            <person name="Alonso L."/>
            <person name="Gil-Munoz J."/>
            <person name="Barriuso J."/>
            <person name="Prieto A."/>
            <person name="Martinez M.J."/>
        </authorList>
    </citation>
    <scope>NUCLEOTIDE SEQUENCE [LARGE SCALE GENOMIC DNA]</scope>
    <source>
        <strain evidence="2 3">CIB</strain>
    </source>
</reference>
<name>A0A364KKR1_TALAM</name>
<dbReference type="GeneID" id="63789365"/>
<sequence>MIRLRNSSKVAQLYKRSMSSFVLRRKERGWNKKDTSNDEACQSVLAQILKAKKPRVVLCCHTSYSYENEVLKCLEVKVKNYGLRRKKVVFAEGHETDLLQSFHPACAVENTECRPEFRALLIHHFVAAFSVLSDKFTFPDSVEEIRKLCLRTGNRLKELIPKLEDAEAANFISVALQGKYEDAQIEPKYPGFAYDTEGEMEVFDKMYARFQRLIGSGTNTFGTLGIAITITFYWKKHFKKDPMKEQLRHWLLIRGSEQEDWFPSPGHCETHNTHDPLKVDEITSLEYSLSKMSFAPPSDSTLQEMRSINDEITHLASAFLALIRLELVASTMPDNLKNLVYRQKCLIEGYIKQSPVANISNTLRIWRLMQRCEFLADMVANSIADSKECERVLEDLLASVKQLTPILQSLSV</sequence>
<gene>
    <name evidence="2" type="ORF">BHQ10_000148</name>
</gene>
<comment type="caution">
    <text evidence="2">The sequence shown here is derived from an EMBL/GenBank/DDBJ whole genome shotgun (WGS) entry which is preliminary data.</text>
</comment>
<evidence type="ECO:0000313" key="3">
    <source>
        <dbReference type="Proteomes" id="UP000249363"/>
    </source>
</evidence>
<feature type="transmembrane region" description="Helical" evidence="1">
    <location>
        <begin position="213"/>
        <end position="234"/>
    </location>
</feature>
<dbReference type="RefSeq" id="XP_040728653.1">
    <property type="nucleotide sequence ID" value="XM_040873520.1"/>
</dbReference>
<dbReference type="AlphaFoldDB" id="A0A364KKR1"/>
<accession>A0A364KKR1</accession>
<dbReference type="EMBL" id="MIKG01000001">
    <property type="protein sequence ID" value="RAO64136.1"/>
    <property type="molecule type" value="Genomic_DNA"/>
</dbReference>
<protein>
    <submittedName>
        <fullName evidence="2">Uncharacterized protein</fullName>
    </submittedName>
</protein>
<keyword evidence="1" id="KW-0472">Membrane</keyword>
<dbReference type="OrthoDB" id="4466753at2759"/>
<proteinExistence type="predicted"/>
<evidence type="ECO:0000313" key="2">
    <source>
        <dbReference type="EMBL" id="RAO64136.1"/>
    </source>
</evidence>
<organism evidence="2 3">
    <name type="scientific">Talaromyces amestolkiae</name>
    <dbReference type="NCBI Taxonomy" id="1196081"/>
    <lineage>
        <taxon>Eukaryota</taxon>
        <taxon>Fungi</taxon>
        <taxon>Dikarya</taxon>
        <taxon>Ascomycota</taxon>
        <taxon>Pezizomycotina</taxon>
        <taxon>Eurotiomycetes</taxon>
        <taxon>Eurotiomycetidae</taxon>
        <taxon>Eurotiales</taxon>
        <taxon>Trichocomaceae</taxon>
        <taxon>Talaromyces</taxon>
        <taxon>Talaromyces sect. Talaromyces</taxon>
    </lineage>
</organism>
<evidence type="ECO:0000256" key="1">
    <source>
        <dbReference type="SAM" id="Phobius"/>
    </source>
</evidence>
<keyword evidence="1" id="KW-1133">Transmembrane helix</keyword>
<dbReference type="Proteomes" id="UP000249363">
    <property type="component" value="Unassembled WGS sequence"/>
</dbReference>